<name>A0A158JRC2_9BURK</name>
<organism evidence="1 2">
    <name type="scientific">Caballeronia udeis</name>
    <dbReference type="NCBI Taxonomy" id="1232866"/>
    <lineage>
        <taxon>Bacteria</taxon>
        <taxon>Pseudomonadati</taxon>
        <taxon>Pseudomonadota</taxon>
        <taxon>Betaproteobacteria</taxon>
        <taxon>Burkholderiales</taxon>
        <taxon>Burkholderiaceae</taxon>
        <taxon>Caballeronia</taxon>
    </lineage>
</organism>
<sequence>MLMTDTSWAESHPVKRALAKPYQAWRCVGWTDEMLNFLIVASRTMRAGDHLPDGWLVGGPEALLDAASQLEAGAFTVYVLDRATDVGEIQLGQVTGLWREQMPEGAVPSFWYATGGGEPKPCSRMWMRSDTPPELVNVLSLAKRTGARRTRQ</sequence>
<reference evidence="1 2" key="1">
    <citation type="submission" date="2016-01" db="EMBL/GenBank/DDBJ databases">
        <authorList>
            <person name="Oliw E.H."/>
        </authorList>
    </citation>
    <scope>NUCLEOTIDE SEQUENCE [LARGE SCALE GENOMIC DNA]</scope>
    <source>
        <strain evidence="1">LMG 27134</strain>
    </source>
</reference>
<dbReference type="RefSeq" id="WP_062092581.1">
    <property type="nucleotide sequence ID" value="NZ_FCOK02000109.1"/>
</dbReference>
<dbReference type="Proteomes" id="UP000054683">
    <property type="component" value="Unassembled WGS sequence"/>
</dbReference>
<evidence type="ECO:0000313" key="1">
    <source>
        <dbReference type="EMBL" id="SAL71043.1"/>
    </source>
</evidence>
<protein>
    <submittedName>
        <fullName evidence="1">Uncharacterized protein</fullName>
    </submittedName>
</protein>
<dbReference type="OrthoDB" id="9096167at2"/>
<evidence type="ECO:0000313" key="2">
    <source>
        <dbReference type="Proteomes" id="UP000054683"/>
    </source>
</evidence>
<dbReference type="AlphaFoldDB" id="A0A158JRC2"/>
<gene>
    <name evidence="1" type="ORF">AWB69_08529</name>
</gene>
<dbReference type="EMBL" id="FCOK02000109">
    <property type="protein sequence ID" value="SAL71043.1"/>
    <property type="molecule type" value="Genomic_DNA"/>
</dbReference>
<accession>A0A158JRC2</accession>
<proteinExistence type="predicted"/>